<gene>
    <name evidence="1" type="ORF">V6N12_011453</name>
</gene>
<dbReference type="EMBL" id="JBBPBM010000100">
    <property type="protein sequence ID" value="KAK8508468.1"/>
    <property type="molecule type" value="Genomic_DNA"/>
</dbReference>
<evidence type="ECO:0000313" key="1">
    <source>
        <dbReference type="EMBL" id="KAK8508468.1"/>
    </source>
</evidence>
<dbReference type="Proteomes" id="UP001472677">
    <property type="component" value="Unassembled WGS sequence"/>
</dbReference>
<organism evidence="1 2">
    <name type="scientific">Hibiscus sabdariffa</name>
    <name type="common">roselle</name>
    <dbReference type="NCBI Taxonomy" id="183260"/>
    <lineage>
        <taxon>Eukaryota</taxon>
        <taxon>Viridiplantae</taxon>
        <taxon>Streptophyta</taxon>
        <taxon>Embryophyta</taxon>
        <taxon>Tracheophyta</taxon>
        <taxon>Spermatophyta</taxon>
        <taxon>Magnoliopsida</taxon>
        <taxon>eudicotyledons</taxon>
        <taxon>Gunneridae</taxon>
        <taxon>Pentapetalae</taxon>
        <taxon>rosids</taxon>
        <taxon>malvids</taxon>
        <taxon>Malvales</taxon>
        <taxon>Malvaceae</taxon>
        <taxon>Malvoideae</taxon>
        <taxon>Hibiscus</taxon>
    </lineage>
</organism>
<reference evidence="1 2" key="1">
    <citation type="journal article" date="2024" name="G3 (Bethesda)">
        <title>Genome assembly of Hibiscus sabdariffa L. provides insights into metabolisms of medicinal natural products.</title>
        <authorList>
            <person name="Kim T."/>
        </authorList>
    </citation>
    <scope>NUCLEOTIDE SEQUENCE [LARGE SCALE GENOMIC DNA]</scope>
    <source>
        <strain evidence="1">TK-2024</strain>
        <tissue evidence="1">Old leaves</tissue>
    </source>
</reference>
<comment type="caution">
    <text evidence="1">The sequence shown here is derived from an EMBL/GenBank/DDBJ whole genome shotgun (WGS) entry which is preliminary data.</text>
</comment>
<proteinExistence type="predicted"/>
<evidence type="ECO:0000313" key="2">
    <source>
        <dbReference type="Proteomes" id="UP001472677"/>
    </source>
</evidence>
<keyword evidence="2" id="KW-1185">Reference proteome</keyword>
<sequence length="99" mass="10602">MMSAQNREGNDIQMIPSNPTNSAMASVSDKSKATFFGKKSGTNLGGLNPGPLLGNLTIAQPSIMDTTMILVKEESPMEQTEGAKMSSCSSSYAYCFRRN</sequence>
<accession>A0ABR2BMW0</accession>
<protein>
    <submittedName>
        <fullName evidence="1">Uncharacterized protein</fullName>
    </submittedName>
</protein>
<name>A0ABR2BMW0_9ROSI</name>